<dbReference type="Proteomes" id="UP000308037">
    <property type="component" value="Unassembled WGS sequence"/>
</dbReference>
<keyword evidence="3" id="KW-1185">Reference proteome</keyword>
<dbReference type="Pfam" id="PF01926">
    <property type="entry name" value="MMR_HSR1"/>
    <property type="match status" value="1"/>
</dbReference>
<accession>A0A4U5J8L7</accession>
<dbReference type="SUPFAM" id="SSF52540">
    <property type="entry name" value="P-loop containing nucleoside triphosphate hydrolases"/>
    <property type="match status" value="1"/>
</dbReference>
<keyword evidence="2" id="KW-0547">Nucleotide-binding</keyword>
<proteinExistence type="predicted"/>
<dbReference type="OrthoDB" id="332752at2157"/>
<dbReference type="EMBL" id="QKNX01000008">
    <property type="protein sequence ID" value="TKR24541.1"/>
    <property type="molecule type" value="Genomic_DNA"/>
</dbReference>
<sequence>MALDPDEFNEFRDRMDHIAEMAPLKNEESKELMKKLLGEAFQEIDELVDESRPPRLYVFGRSGAGKSSLINALAGKDVADIGAIEPETTGSKLYNIPFTDHYASWDVVDSRGLFETVPADGEIPVDTVEFMREDLEEYRPDVLIHVMTPGQLRAGEQDFETVSQLRNEFGTAFPSILFCLNQVDTHIPQGEKLEPGKKPIASRGN</sequence>
<keyword evidence="2" id="KW-0067">ATP-binding</keyword>
<feature type="domain" description="G" evidence="1">
    <location>
        <begin position="57"/>
        <end position="162"/>
    </location>
</feature>
<reference evidence="2 3" key="1">
    <citation type="submission" date="2019-04" db="EMBL/GenBank/DDBJ databases">
        <title>Natronomonas sp. F20-122 a newhaloarchaeon isolated from a saline saltern of Isla Bacuta, Huelva, Spain.</title>
        <authorList>
            <person name="Duran-Viseras A."/>
            <person name="Sanchez-Porro C."/>
            <person name="Ventosa A."/>
        </authorList>
    </citation>
    <scope>NUCLEOTIDE SEQUENCE [LARGE SCALE GENOMIC DNA]</scope>
    <source>
        <strain evidence="2 3">F20-122</strain>
    </source>
</reference>
<dbReference type="GO" id="GO:0005525">
    <property type="term" value="F:GTP binding"/>
    <property type="evidence" value="ECO:0007669"/>
    <property type="project" value="InterPro"/>
</dbReference>
<comment type="caution">
    <text evidence="2">The sequence shown here is derived from an EMBL/GenBank/DDBJ whole genome shotgun (WGS) entry which is preliminary data.</text>
</comment>
<dbReference type="InterPro" id="IPR027417">
    <property type="entry name" value="P-loop_NTPase"/>
</dbReference>
<protein>
    <submittedName>
        <fullName evidence="2">ATP-binding cassette domain-containing protein</fullName>
    </submittedName>
</protein>
<name>A0A4U5J8L7_9EURY</name>
<gene>
    <name evidence="2" type="ORF">DM868_14000</name>
</gene>
<evidence type="ECO:0000259" key="1">
    <source>
        <dbReference type="Pfam" id="PF01926"/>
    </source>
</evidence>
<dbReference type="CDD" id="cd00882">
    <property type="entry name" value="Ras_like_GTPase"/>
    <property type="match status" value="1"/>
</dbReference>
<dbReference type="RefSeq" id="WP_137277463.1">
    <property type="nucleotide sequence ID" value="NZ_QKNX01000008.1"/>
</dbReference>
<dbReference type="AlphaFoldDB" id="A0A4U5J8L7"/>
<evidence type="ECO:0000313" key="3">
    <source>
        <dbReference type="Proteomes" id="UP000308037"/>
    </source>
</evidence>
<dbReference type="GO" id="GO:0005524">
    <property type="term" value="F:ATP binding"/>
    <property type="evidence" value="ECO:0007669"/>
    <property type="project" value="UniProtKB-KW"/>
</dbReference>
<dbReference type="InterPro" id="IPR006073">
    <property type="entry name" value="GTP-bd"/>
</dbReference>
<evidence type="ECO:0000313" key="2">
    <source>
        <dbReference type="EMBL" id="TKR24541.1"/>
    </source>
</evidence>
<dbReference type="Gene3D" id="3.40.50.300">
    <property type="entry name" value="P-loop containing nucleotide triphosphate hydrolases"/>
    <property type="match status" value="1"/>
</dbReference>
<organism evidence="2 3">
    <name type="scientific">Natronomonas salsuginis</name>
    <dbReference type="NCBI Taxonomy" id="2217661"/>
    <lineage>
        <taxon>Archaea</taxon>
        <taxon>Methanobacteriati</taxon>
        <taxon>Methanobacteriota</taxon>
        <taxon>Stenosarchaea group</taxon>
        <taxon>Halobacteria</taxon>
        <taxon>Halobacteriales</taxon>
        <taxon>Natronomonadaceae</taxon>
        <taxon>Natronomonas</taxon>
    </lineage>
</organism>